<accession>A0A8S5SY76</accession>
<dbReference type="EMBL" id="BK032706">
    <property type="protein sequence ID" value="DAF56068.1"/>
    <property type="molecule type" value="Genomic_DNA"/>
</dbReference>
<evidence type="ECO:0000313" key="1">
    <source>
        <dbReference type="EMBL" id="DAF56068.1"/>
    </source>
</evidence>
<protein>
    <submittedName>
        <fullName evidence="1">Uncharacterized protein</fullName>
    </submittedName>
</protein>
<organism evidence="1">
    <name type="scientific">Siphoviridae sp. ctOXk3</name>
    <dbReference type="NCBI Taxonomy" id="2827861"/>
    <lineage>
        <taxon>Viruses</taxon>
        <taxon>Duplodnaviria</taxon>
        <taxon>Heunggongvirae</taxon>
        <taxon>Uroviricota</taxon>
        <taxon>Caudoviricetes</taxon>
    </lineage>
</organism>
<proteinExistence type="predicted"/>
<sequence>MTHRGLFRSQMLNNTQMLKIITKIFGYSTKV</sequence>
<name>A0A8S5SY76_9CAUD</name>
<reference evidence="1" key="1">
    <citation type="journal article" date="2021" name="Proc. Natl. Acad. Sci. U.S.A.">
        <title>A Catalog of Tens of Thousands of Viruses from Human Metagenomes Reveals Hidden Associations with Chronic Diseases.</title>
        <authorList>
            <person name="Tisza M.J."/>
            <person name="Buck C.B."/>
        </authorList>
    </citation>
    <scope>NUCLEOTIDE SEQUENCE</scope>
    <source>
        <strain evidence="1">CtOXk3</strain>
    </source>
</reference>